<dbReference type="EMBL" id="UGED01000021">
    <property type="protein sequence ID" value="STM19125.1"/>
    <property type="molecule type" value="Genomic_DNA"/>
</dbReference>
<dbReference type="Proteomes" id="UP000254052">
    <property type="component" value="Unassembled WGS sequence"/>
</dbReference>
<evidence type="ECO:0000313" key="1">
    <source>
        <dbReference type="EMBL" id="STM19125.1"/>
    </source>
</evidence>
<sequence length="76" mass="8945">MGVATPEEWMWLESAGIEMFQGDLFAKAKLNGYPFHSVAREKIIFSTFFHMISVNHRENEYVTFNLIHIKIMFHPI</sequence>
<evidence type="ECO:0000313" key="2">
    <source>
        <dbReference type="Proteomes" id="UP000254052"/>
    </source>
</evidence>
<protein>
    <submittedName>
        <fullName evidence="1">EAL domain-containing protein</fullName>
    </submittedName>
</protein>
<dbReference type="AlphaFoldDB" id="A0A377DF56"/>
<name>A0A377DF56_ECOLX</name>
<organism evidence="1 2">
    <name type="scientific">Escherichia coli</name>
    <dbReference type="NCBI Taxonomy" id="562"/>
    <lineage>
        <taxon>Bacteria</taxon>
        <taxon>Pseudomonadati</taxon>
        <taxon>Pseudomonadota</taxon>
        <taxon>Gammaproteobacteria</taxon>
        <taxon>Enterobacterales</taxon>
        <taxon>Enterobacteriaceae</taxon>
        <taxon>Escherichia</taxon>
    </lineage>
</organism>
<gene>
    <name evidence="1" type="primary">ycgF_3</name>
    <name evidence="1" type="ORF">NCTC9962_06906</name>
</gene>
<reference evidence="1 2" key="1">
    <citation type="submission" date="2018-06" db="EMBL/GenBank/DDBJ databases">
        <authorList>
            <consortium name="Pathogen Informatics"/>
            <person name="Doyle S."/>
        </authorList>
    </citation>
    <scope>NUCLEOTIDE SEQUENCE [LARGE SCALE GENOMIC DNA]</scope>
    <source>
        <strain evidence="1 2">NCTC9962</strain>
    </source>
</reference>
<accession>A0A377DF56</accession>
<proteinExistence type="predicted"/>